<evidence type="ECO:0000313" key="2">
    <source>
        <dbReference type="Proteomes" id="UP000198806"/>
    </source>
</evidence>
<evidence type="ECO:0000313" key="1">
    <source>
        <dbReference type="EMBL" id="SFO18902.1"/>
    </source>
</evidence>
<dbReference type="Proteomes" id="UP000198806">
    <property type="component" value="Unassembled WGS sequence"/>
</dbReference>
<accession>A0A1I5F588</accession>
<organism evidence="1 2">
    <name type="scientific">Anaerocolumna aminovalerica</name>
    <dbReference type="NCBI Taxonomy" id="1527"/>
    <lineage>
        <taxon>Bacteria</taxon>
        <taxon>Bacillati</taxon>
        <taxon>Bacillota</taxon>
        <taxon>Clostridia</taxon>
        <taxon>Lachnospirales</taxon>
        <taxon>Lachnospiraceae</taxon>
        <taxon>Anaerocolumna</taxon>
    </lineage>
</organism>
<dbReference type="AlphaFoldDB" id="A0A1I5F588"/>
<gene>
    <name evidence="1" type="ORF">SAMN04489757_11244</name>
</gene>
<protein>
    <submittedName>
        <fullName evidence="1">Uncharacterized protein</fullName>
    </submittedName>
</protein>
<dbReference type="RefSeq" id="WP_091686125.1">
    <property type="nucleotide sequence ID" value="NZ_BAABFM010000014.1"/>
</dbReference>
<sequence length="153" mass="18573">MKKLYVVTVFNLIPKSLNDINKECKILSIKYDTDFTIDMWKKLNYKISDYYYFSCNESAYFDDYNKAYEFLNDNTAEINEGFYNRGVIIEIPMNIAYPTVYITNFEIYYFDPVTRNYFLDTNIQEDLKKVIFDYFSHEKEISKKEAKLFWYES</sequence>
<proteinExistence type="predicted"/>
<keyword evidence="2" id="KW-1185">Reference proteome</keyword>
<reference evidence="1 2" key="1">
    <citation type="submission" date="2016-10" db="EMBL/GenBank/DDBJ databases">
        <authorList>
            <person name="de Groot N.N."/>
        </authorList>
    </citation>
    <scope>NUCLEOTIDE SEQUENCE [LARGE SCALE GENOMIC DNA]</scope>
    <source>
        <strain evidence="1 2">DSM 1283</strain>
    </source>
</reference>
<dbReference type="EMBL" id="FOWD01000012">
    <property type="protein sequence ID" value="SFO18902.1"/>
    <property type="molecule type" value="Genomic_DNA"/>
</dbReference>
<name>A0A1I5F588_9FIRM</name>